<dbReference type="RefSeq" id="WP_074203384.1">
    <property type="nucleotide sequence ID" value="NZ_FSQW01000001.1"/>
</dbReference>
<evidence type="ECO:0000256" key="1">
    <source>
        <dbReference type="ARBA" id="ARBA00005495"/>
    </source>
</evidence>
<evidence type="ECO:0000259" key="4">
    <source>
        <dbReference type="PROSITE" id="PS51891"/>
    </source>
</evidence>
<gene>
    <name evidence="5" type="ORF">SAMN02745824_0289</name>
</gene>
<evidence type="ECO:0000256" key="2">
    <source>
        <dbReference type="ARBA" id="ARBA00022723"/>
    </source>
</evidence>
<dbReference type="GO" id="GO:0046872">
    <property type="term" value="F:metal ion binding"/>
    <property type="evidence" value="ECO:0007669"/>
    <property type="project" value="UniProtKB-KW"/>
</dbReference>
<dbReference type="Pfam" id="PF04828">
    <property type="entry name" value="GFA"/>
    <property type="match status" value="1"/>
</dbReference>
<dbReference type="PROSITE" id="PS51891">
    <property type="entry name" value="CENP_V_GFA"/>
    <property type="match status" value="1"/>
</dbReference>
<dbReference type="AlphaFoldDB" id="A0A1N6CMH7"/>
<evidence type="ECO:0000313" key="6">
    <source>
        <dbReference type="Proteomes" id="UP000185192"/>
    </source>
</evidence>
<dbReference type="Gene3D" id="2.170.150.70">
    <property type="match status" value="1"/>
</dbReference>
<sequence>MVAYAGSCHCGAVTLDFRSKRTPAELGARSCQCSFCRMHGASWTSDPGGQVDITLAGPVSRYRFGTKTSDFLVCTACGVVPVVTSEITGRFLGVIRVDCLEEKAAFLDAAAPMDLDGELLEARIDRRAERWTPVAIKQEDMH</sequence>
<dbReference type="SUPFAM" id="SSF51316">
    <property type="entry name" value="Mss4-like"/>
    <property type="match status" value="1"/>
</dbReference>
<dbReference type="Proteomes" id="UP000185192">
    <property type="component" value="Unassembled WGS sequence"/>
</dbReference>
<dbReference type="InterPro" id="IPR006913">
    <property type="entry name" value="CENP-V/GFA"/>
</dbReference>
<organism evidence="5 6">
    <name type="scientific">Parasphingorhabdus marina DSM 22363</name>
    <dbReference type="NCBI Taxonomy" id="1123272"/>
    <lineage>
        <taxon>Bacteria</taxon>
        <taxon>Pseudomonadati</taxon>
        <taxon>Pseudomonadota</taxon>
        <taxon>Alphaproteobacteria</taxon>
        <taxon>Sphingomonadales</taxon>
        <taxon>Sphingomonadaceae</taxon>
        <taxon>Parasphingorhabdus</taxon>
    </lineage>
</organism>
<keyword evidence="2" id="KW-0479">Metal-binding</keyword>
<dbReference type="InterPro" id="IPR052355">
    <property type="entry name" value="CENP-V-like"/>
</dbReference>
<reference evidence="6" key="1">
    <citation type="submission" date="2016-11" db="EMBL/GenBank/DDBJ databases">
        <authorList>
            <person name="Varghese N."/>
            <person name="Submissions S."/>
        </authorList>
    </citation>
    <scope>NUCLEOTIDE SEQUENCE [LARGE SCALE GENOMIC DNA]</scope>
    <source>
        <strain evidence="6">DSM 22363</strain>
    </source>
</reference>
<evidence type="ECO:0000256" key="3">
    <source>
        <dbReference type="ARBA" id="ARBA00022833"/>
    </source>
</evidence>
<keyword evidence="3" id="KW-0862">Zinc</keyword>
<dbReference type="PANTHER" id="PTHR28620:SF1">
    <property type="entry name" value="CENP-V_GFA DOMAIN-CONTAINING PROTEIN"/>
    <property type="match status" value="1"/>
</dbReference>
<dbReference type="STRING" id="1123272.SAMN02745824_0289"/>
<dbReference type="PANTHER" id="PTHR28620">
    <property type="entry name" value="CENTROMERE PROTEIN V"/>
    <property type="match status" value="1"/>
</dbReference>
<keyword evidence="6" id="KW-1185">Reference proteome</keyword>
<proteinExistence type="inferred from homology"/>
<evidence type="ECO:0000313" key="5">
    <source>
        <dbReference type="EMBL" id="SIN59753.1"/>
    </source>
</evidence>
<dbReference type="GO" id="GO:0016846">
    <property type="term" value="F:carbon-sulfur lyase activity"/>
    <property type="evidence" value="ECO:0007669"/>
    <property type="project" value="InterPro"/>
</dbReference>
<protein>
    <submittedName>
        <fullName evidence="5">Uncharacterized conserved protein</fullName>
    </submittedName>
</protein>
<dbReference type="InterPro" id="IPR011057">
    <property type="entry name" value="Mss4-like_sf"/>
</dbReference>
<comment type="similarity">
    <text evidence="1">Belongs to the Gfa family.</text>
</comment>
<name>A0A1N6CMH7_9SPHN</name>
<accession>A0A1N6CMH7</accession>
<feature type="domain" description="CENP-V/GFA" evidence="4">
    <location>
        <begin position="4"/>
        <end position="132"/>
    </location>
</feature>
<dbReference type="EMBL" id="FSQW01000001">
    <property type="protein sequence ID" value="SIN59753.1"/>
    <property type="molecule type" value="Genomic_DNA"/>
</dbReference>